<dbReference type="Gene3D" id="3.40.630.30">
    <property type="match status" value="1"/>
</dbReference>
<dbReference type="InterPro" id="IPR016181">
    <property type="entry name" value="Acyl_CoA_acyltransferase"/>
</dbReference>
<proteinExistence type="predicted"/>
<protein>
    <submittedName>
        <fullName evidence="2">GNAT family protein</fullName>
        <ecNumber evidence="2">2.-.-.-</ecNumber>
    </submittedName>
</protein>
<dbReference type="GO" id="GO:0016740">
    <property type="term" value="F:transferase activity"/>
    <property type="evidence" value="ECO:0007669"/>
    <property type="project" value="UniProtKB-KW"/>
</dbReference>
<reference evidence="2 3" key="1">
    <citation type="submission" date="2024-04" db="EMBL/GenBank/DDBJ databases">
        <title>Arthrobacter sp. from Plains bison fecal sample.</title>
        <authorList>
            <person name="Ruzzini A."/>
        </authorList>
    </citation>
    <scope>NUCLEOTIDE SEQUENCE [LARGE SCALE GENOMIC DNA]</scope>
    <source>
        <strain evidence="2 3">EINP1</strain>
    </source>
</reference>
<dbReference type="Proteomes" id="UP001448858">
    <property type="component" value="Chromosome"/>
</dbReference>
<evidence type="ECO:0000313" key="3">
    <source>
        <dbReference type="Proteomes" id="UP001448858"/>
    </source>
</evidence>
<dbReference type="PROSITE" id="PS51186">
    <property type="entry name" value="GNAT"/>
    <property type="match status" value="1"/>
</dbReference>
<dbReference type="EC" id="2.-.-.-" evidence="2"/>
<dbReference type="Pfam" id="PF13302">
    <property type="entry name" value="Acetyltransf_3"/>
    <property type="match status" value="1"/>
</dbReference>
<dbReference type="EMBL" id="CP151657">
    <property type="protein sequence ID" value="WZP15815.1"/>
    <property type="molecule type" value="Genomic_DNA"/>
</dbReference>
<feature type="domain" description="N-acetyltransferase" evidence="1">
    <location>
        <begin position="3"/>
        <end position="164"/>
    </location>
</feature>
<keyword evidence="3" id="KW-1185">Reference proteome</keyword>
<gene>
    <name evidence="2" type="ORF">AAE021_16975</name>
</gene>
<organism evidence="2 3">
    <name type="scientific">Arthrobacter citreus</name>
    <dbReference type="NCBI Taxonomy" id="1670"/>
    <lineage>
        <taxon>Bacteria</taxon>
        <taxon>Bacillati</taxon>
        <taxon>Actinomycetota</taxon>
        <taxon>Actinomycetes</taxon>
        <taxon>Micrococcales</taxon>
        <taxon>Micrococcaceae</taxon>
        <taxon>Arthrobacter</taxon>
    </lineage>
</organism>
<evidence type="ECO:0000259" key="1">
    <source>
        <dbReference type="PROSITE" id="PS51186"/>
    </source>
</evidence>
<name>A0ABZ2ZXA5_9MICC</name>
<keyword evidence="2" id="KW-0808">Transferase</keyword>
<dbReference type="SUPFAM" id="SSF55729">
    <property type="entry name" value="Acyl-CoA N-acyltransferases (Nat)"/>
    <property type="match status" value="1"/>
</dbReference>
<sequence>MPISFTPLANSEQDTSDLVEFLTTNRFPFHVLPRHSEESARQSVASGRFWSTESLGYWVNDDGSRIGLVVLDDLEDDTPMFDLRLAEEFRGKGLGPKVLTALCAMVFDQFPEPVRFEGQTREDNIAMRKTFLRAGFLKEAHYRLGWPTADGTRVASVAYAILRQDWENNHTTYFEWDDLPA</sequence>
<dbReference type="RefSeq" id="WP_342023467.1">
    <property type="nucleotide sequence ID" value="NZ_CP151657.1"/>
</dbReference>
<evidence type="ECO:0000313" key="2">
    <source>
        <dbReference type="EMBL" id="WZP15815.1"/>
    </source>
</evidence>
<dbReference type="InterPro" id="IPR000182">
    <property type="entry name" value="GNAT_dom"/>
</dbReference>
<accession>A0ABZ2ZXA5</accession>